<evidence type="ECO:0000313" key="2">
    <source>
        <dbReference type="EMBL" id="KAJ4361897.1"/>
    </source>
</evidence>
<feature type="region of interest" description="Disordered" evidence="1">
    <location>
        <begin position="284"/>
        <end position="320"/>
    </location>
</feature>
<protein>
    <submittedName>
        <fullName evidence="2">Uncharacterized protein</fullName>
    </submittedName>
</protein>
<gene>
    <name evidence="2" type="ORF">N0V83_010838</name>
</gene>
<dbReference type="AlphaFoldDB" id="A0A9W8XZI0"/>
<feature type="compositionally biased region" description="Basic and acidic residues" evidence="1">
    <location>
        <begin position="31"/>
        <end position="43"/>
    </location>
</feature>
<organism evidence="2 3">
    <name type="scientific">Neocucurbitaria cava</name>
    <dbReference type="NCBI Taxonomy" id="798079"/>
    <lineage>
        <taxon>Eukaryota</taxon>
        <taxon>Fungi</taxon>
        <taxon>Dikarya</taxon>
        <taxon>Ascomycota</taxon>
        <taxon>Pezizomycotina</taxon>
        <taxon>Dothideomycetes</taxon>
        <taxon>Pleosporomycetidae</taxon>
        <taxon>Pleosporales</taxon>
        <taxon>Pleosporineae</taxon>
        <taxon>Cucurbitariaceae</taxon>
        <taxon>Neocucurbitaria</taxon>
    </lineage>
</organism>
<accession>A0A9W8XZI0</accession>
<comment type="caution">
    <text evidence="2">The sequence shown here is derived from an EMBL/GenBank/DDBJ whole genome shotgun (WGS) entry which is preliminary data.</text>
</comment>
<name>A0A9W8XZI0_9PLEO</name>
<dbReference type="Proteomes" id="UP001140560">
    <property type="component" value="Unassembled WGS sequence"/>
</dbReference>
<reference evidence="2" key="1">
    <citation type="submission" date="2022-10" db="EMBL/GenBank/DDBJ databases">
        <title>Tapping the CABI collections for fungal endophytes: first genome assemblies for Collariella, Neodidymelliopsis, Ascochyta clinopodiicola, Didymella pomorum, Didymosphaeria variabile, Neocosmospora piperis and Neocucurbitaria cava.</title>
        <authorList>
            <person name="Hill R."/>
        </authorList>
    </citation>
    <scope>NUCLEOTIDE SEQUENCE</scope>
    <source>
        <strain evidence="2">IMI 356814</strain>
    </source>
</reference>
<proteinExistence type="predicted"/>
<dbReference type="EMBL" id="JAPEUY010000022">
    <property type="protein sequence ID" value="KAJ4361897.1"/>
    <property type="molecule type" value="Genomic_DNA"/>
</dbReference>
<evidence type="ECO:0000313" key="3">
    <source>
        <dbReference type="Proteomes" id="UP001140560"/>
    </source>
</evidence>
<feature type="region of interest" description="Disordered" evidence="1">
    <location>
        <begin position="1"/>
        <end position="102"/>
    </location>
</feature>
<evidence type="ECO:0000256" key="1">
    <source>
        <dbReference type="SAM" id="MobiDB-lite"/>
    </source>
</evidence>
<sequence length="450" mass="50206">MDNARVSKLKEPDSLPKGVKRAPQHTSQRQFESHTQRRRESSRSKLHPSYDSATPGEAKEHGNSFHARQSIAPSARPPTKRHQHSPTHEPAQSSHATRPIPLQLSPANSCIQLQPRPAPPIWIDREGPDLTTLTDYVQNYAMNMKTLKPEKKTQYRQEHSNLQSLASKDIANCVDGGAAARIAPVRRLAHRGKSTKSVTADDDLCIDTREFILSRPALAKPLTVTASTQTEEPTIQSLQISSCTQTEEPAIQSLQISSCTQTEEPAAQSHQISACTQTEIERPAAQIPSKPEEPTIHSLTPIAQSTHSHGTKQQSNPAKSREDIPWLLFLPPTLAQSRSYRPFSSLPAHTREYLVASVNQHYCNEMKKDNYIKYIQARLARTTCLNQALNRCINKAALPPDGACERCVKVGRVCARIITYDDEHSLCFYPRLGAENGESATWQDIKFWVT</sequence>
<feature type="compositionally biased region" description="Polar residues" evidence="1">
    <location>
        <begin position="297"/>
        <end position="318"/>
    </location>
</feature>
<keyword evidence="3" id="KW-1185">Reference proteome</keyword>